<dbReference type="Proteomes" id="UP000542210">
    <property type="component" value="Unassembled WGS sequence"/>
</dbReference>
<feature type="transmembrane region" description="Helical" evidence="1">
    <location>
        <begin position="21"/>
        <end position="45"/>
    </location>
</feature>
<sequence length="50" mass="5661">MRPEHLDKLRKDPMDNFIKMAANVFVLLLILLGYSLMLAGIAALIRTVFS</sequence>
<proteinExistence type="predicted"/>
<protein>
    <submittedName>
        <fullName evidence="2">Putative cobalt transporter CbtA</fullName>
    </submittedName>
</protein>
<evidence type="ECO:0000313" key="2">
    <source>
        <dbReference type="EMBL" id="MBB4702899.1"/>
    </source>
</evidence>
<reference evidence="2 3" key="1">
    <citation type="submission" date="2020-08" db="EMBL/GenBank/DDBJ databases">
        <title>Sequencing the genomes of 1000 actinobacteria strains.</title>
        <authorList>
            <person name="Klenk H.-P."/>
        </authorList>
    </citation>
    <scope>NUCLEOTIDE SEQUENCE [LARGE SCALE GENOMIC DNA]</scope>
    <source>
        <strain evidence="2 3">DSM 45784</strain>
    </source>
</reference>
<evidence type="ECO:0000256" key="1">
    <source>
        <dbReference type="SAM" id="Phobius"/>
    </source>
</evidence>
<gene>
    <name evidence="2" type="ORF">BJ982_004443</name>
</gene>
<keyword evidence="1" id="KW-1133">Transmembrane helix</keyword>
<dbReference type="EMBL" id="JACHND010000001">
    <property type="protein sequence ID" value="MBB4702899.1"/>
    <property type="molecule type" value="Genomic_DNA"/>
</dbReference>
<dbReference type="RefSeq" id="WP_184882975.1">
    <property type="nucleotide sequence ID" value="NZ_BOOV01000005.1"/>
</dbReference>
<keyword evidence="1" id="KW-0472">Membrane</keyword>
<keyword evidence="3" id="KW-1185">Reference proteome</keyword>
<dbReference type="AlphaFoldDB" id="A0A7W7D9S6"/>
<keyword evidence="1" id="KW-0812">Transmembrane</keyword>
<evidence type="ECO:0000313" key="3">
    <source>
        <dbReference type="Proteomes" id="UP000542210"/>
    </source>
</evidence>
<accession>A0A7W7D9S6</accession>
<name>A0A7W7D9S6_9ACTN</name>
<organism evidence="2 3">
    <name type="scientific">Sphaerisporangium siamense</name>
    <dbReference type="NCBI Taxonomy" id="795645"/>
    <lineage>
        <taxon>Bacteria</taxon>
        <taxon>Bacillati</taxon>
        <taxon>Actinomycetota</taxon>
        <taxon>Actinomycetes</taxon>
        <taxon>Streptosporangiales</taxon>
        <taxon>Streptosporangiaceae</taxon>
        <taxon>Sphaerisporangium</taxon>
    </lineage>
</organism>
<comment type="caution">
    <text evidence="2">The sequence shown here is derived from an EMBL/GenBank/DDBJ whole genome shotgun (WGS) entry which is preliminary data.</text>
</comment>